<evidence type="ECO:0000313" key="3">
    <source>
        <dbReference type="Proteomes" id="UP000293912"/>
    </source>
</evidence>
<name>A0A4P6X3L5_HYDPS</name>
<dbReference type="Proteomes" id="UP000293912">
    <property type="component" value="Chromosome"/>
</dbReference>
<sequence length="100" mass="11107">MLEIYAWLTRRYDDSHHMRESARGWVAFGGGLAILAAGPLLIALALSSGRADNYYMTIFPVVPPWAALLAYAALVVGVYALMFGVVLSRAAKWARRCYHF</sequence>
<proteinExistence type="predicted"/>
<dbReference type="RefSeq" id="WP_133156704.1">
    <property type="nucleotide sequence ID" value="NZ_CP037867.1"/>
</dbReference>
<dbReference type="AlphaFoldDB" id="A0A4P6X3L5"/>
<keyword evidence="1" id="KW-1133">Transmembrane helix</keyword>
<keyword evidence="1" id="KW-0472">Membrane</keyword>
<evidence type="ECO:0000256" key="1">
    <source>
        <dbReference type="SAM" id="Phobius"/>
    </source>
</evidence>
<dbReference type="KEGG" id="hpse:HPF_11780"/>
<dbReference type="EMBL" id="CP037867">
    <property type="protein sequence ID" value="QBM28371.1"/>
    <property type="molecule type" value="Genomic_DNA"/>
</dbReference>
<organism evidence="2 3">
    <name type="scientific">Hydrogenophaga pseudoflava</name>
    <name type="common">Pseudomonas carboxydoflava</name>
    <dbReference type="NCBI Taxonomy" id="47421"/>
    <lineage>
        <taxon>Bacteria</taxon>
        <taxon>Pseudomonadati</taxon>
        <taxon>Pseudomonadota</taxon>
        <taxon>Betaproteobacteria</taxon>
        <taxon>Burkholderiales</taxon>
        <taxon>Comamonadaceae</taxon>
        <taxon>Hydrogenophaga</taxon>
    </lineage>
</organism>
<accession>A0A4P6X3L5</accession>
<keyword evidence="3" id="KW-1185">Reference proteome</keyword>
<gene>
    <name evidence="2" type="ORF">HPF_11780</name>
</gene>
<feature type="transmembrane region" description="Helical" evidence="1">
    <location>
        <begin position="65"/>
        <end position="87"/>
    </location>
</feature>
<feature type="transmembrane region" description="Helical" evidence="1">
    <location>
        <begin position="25"/>
        <end position="45"/>
    </location>
</feature>
<evidence type="ECO:0000313" key="2">
    <source>
        <dbReference type="EMBL" id="QBM28371.1"/>
    </source>
</evidence>
<protein>
    <submittedName>
        <fullName evidence="2">Uncharacterized protein</fullName>
    </submittedName>
</protein>
<keyword evidence="1" id="KW-0812">Transmembrane</keyword>
<reference evidence="2 3" key="1">
    <citation type="submission" date="2019-03" db="EMBL/GenBank/DDBJ databases">
        <authorList>
            <person name="Sebastian G."/>
            <person name="Baumann P."/>
            <person name="Ruckert C."/>
            <person name="Kalinowski J."/>
            <person name="Nebel B."/>
            <person name="Takors R."/>
            <person name="Blombach B."/>
        </authorList>
    </citation>
    <scope>NUCLEOTIDE SEQUENCE [LARGE SCALE GENOMIC DNA]</scope>
    <source>
        <strain evidence="2 3">DSM 1084</strain>
    </source>
</reference>